<comment type="caution">
    <text evidence="3">The sequence shown here is derived from an EMBL/GenBank/DDBJ whole genome shotgun (WGS) entry which is preliminary data.</text>
</comment>
<organism evidence="3 4">
    <name type="scientific">Chaetoceros tenuissimus</name>
    <dbReference type="NCBI Taxonomy" id="426638"/>
    <lineage>
        <taxon>Eukaryota</taxon>
        <taxon>Sar</taxon>
        <taxon>Stramenopiles</taxon>
        <taxon>Ochrophyta</taxon>
        <taxon>Bacillariophyta</taxon>
        <taxon>Coscinodiscophyceae</taxon>
        <taxon>Chaetocerotophycidae</taxon>
        <taxon>Chaetocerotales</taxon>
        <taxon>Chaetocerotaceae</taxon>
        <taxon>Chaetoceros</taxon>
    </lineage>
</organism>
<dbReference type="PANTHER" id="PTHR30037">
    <property type="entry name" value="DNA-3-METHYLADENINE GLYCOSYLASE 1"/>
    <property type="match status" value="1"/>
</dbReference>
<gene>
    <name evidence="3" type="ORF">CTEN210_08318</name>
</gene>
<feature type="compositionally biased region" description="Polar residues" evidence="2">
    <location>
        <begin position="27"/>
        <end position="45"/>
    </location>
</feature>
<dbReference type="GO" id="GO:0008725">
    <property type="term" value="F:DNA-3-methyladenine glycosylase activity"/>
    <property type="evidence" value="ECO:0007669"/>
    <property type="project" value="InterPro"/>
</dbReference>
<dbReference type="Pfam" id="PF03352">
    <property type="entry name" value="Adenine_glyco"/>
    <property type="match status" value="1"/>
</dbReference>
<dbReference type="PANTHER" id="PTHR30037:SF4">
    <property type="entry name" value="DNA-3-METHYLADENINE GLYCOSYLASE I"/>
    <property type="match status" value="1"/>
</dbReference>
<dbReference type="Proteomes" id="UP001054902">
    <property type="component" value="Unassembled WGS sequence"/>
</dbReference>
<protein>
    <submittedName>
        <fullName evidence="3">DNA-3-methyladenine glycosylase I</fullName>
    </submittedName>
</protein>
<dbReference type="EMBL" id="BLLK01000045">
    <property type="protein sequence ID" value="GFH51842.1"/>
    <property type="molecule type" value="Genomic_DNA"/>
</dbReference>
<keyword evidence="4" id="KW-1185">Reference proteome</keyword>
<proteinExistence type="predicted"/>
<feature type="compositionally biased region" description="Basic and acidic residues" evidence="2">
    <location>
        <begin position="1"/>
        <end position="11"/>
    </location>
</feature>
<dbReference type="InterPro" id="IPR052891">
    <property type="entry name" value="DNA-3mA_glycosylase"/>
</dbReference>
<evidence type="ECO:0000256" key="2">
    <source>
        <dbReference type="SAM" id="MobiDB-lite"/>
    </source>
</evidence>
<name>A0AAD3H5Y9_9STRA</name>
<dbReference type="AlphaFoldDB" id="A0AAD3H5Y9"/>
<reference evidence="3 4" key="1">
    <citation type="journal article" date="2021" name="Sci. Rep.">
        <title>The genome of the diatom Chaetoceros tenuissimus carries an ancient integrated fragment of an extant virus.</title>
        <authorList>
            <person name="Hongo Y."/>
            <person name="Kimura K."/>
            <person name="Takaki Y."/>
            <person name="Yoshida Y."/>
            <person name="Baba S."/>
            <person name="Kobayashi G."/>
            <person name="Nagasaki K."/>
            <person name="Hano T."/>
            <person name="Tomaru Y."/>
        </authorList>
    </citation>
    <scope>NUCLEOTIDE SEQUENCE [LARGE SCALE GENOMIC DNA]</scope>
    <source>
        <strain evidence="3 4">NIES-3715</strain>
    </source>
</reference>
<dbReference type="InterPro" id="IPR005019">
    <property type="entry name" value="Adenine_glyco"/>
</dbReference>
<dbReference type="GO" id="GO:0046872">
    <property type="term" value="F:metal ion binding"/>
    <property type="evidence" value="ECO:0007669"/>
    <property type="project" value="UniProtKB-KW"/>
</dbReference>
<dbReference type="Gene3D" id="1.10.340.30">
    <property type="entry name" value="Hypothetical protein, domain 2"/>
    <property type="match status" value="1"/>
</dbReference>
<keyword evidence="1" id="KW-0862">Zinc</keyword>
<accession>A0AAD3H5Y9</accession>
<sequence length="263" mass="30051">MAKSKTPEKVRIPPRRTSSSYKKKTNQKGSTSNPKNTSNTENTIAGGTISTPWYNVFTKGDERYNAYMANEWGYEKHGDQALFEKLCLEGAQSGLSWRTILNKREAYRKAFHNFDIEKVANMTSNDIDQILNSGKTGDEMIVKHRGKIESVINNAKKLQDLLPVVKAEGYKDFSDWLWSFVYHQPVLNGWISLSDMPSKTDESEAMSKALKKNGFKFVGPTTCYSMMQSCGFVIDHPRDTKEWKASLDRLKKRKGGFQDRRDH</sequence>
<feature type="binding site" evidence="1">
    <location>
        <position position="236"/>
    </location>
    <ligand>
        <name>Zn(2+)</name>
        <dbReference type="ChEBI" id="CHEBI:29105"/>
    </ligand>
</feature>
<keyword evidence="1" id="KW-0479">Metal-binding</keyword>
<dbReference type="SUPFAM" id="SSF48150">
    <property type="entry name" value="DNA-glycosylase"/>
    <property type="match status" value="1"/>
</dbReference>
<dbReference type="InterPro" id="IPR011257">
    <property type="entry name" value="DNA_glycosylase"/>
</dbReference>
<evidence type="ECO:0000313" key="3">
    <source>
        <dbReference type="EMBL" id="GFH51842.1"/>
    </source>
</evidence>
<feature type="region of interest" description="Disordered" evidence="2">
    <location>
        <begin position="1"/>
        <end position="45"/>
    </location>
</feature>
<evidence type="ECO:0000256" key="1">
    <source>
        <dbReference type="PIRSR" id="PIRSR605019-1"/>
    </source>
</evidence>
<dbReference type="GO" id="GO:0006284">
    <property type="term" value="P:base-excision repair"/>
    <property type="evidence" value="ECO:0007669"/>
    <property type="project" value="InterPro"/>
</dbReference>
<evidence type="ECO:0000313" key="4">
    <source>
        <dbReference type="Proteomes" id="UP001054902"/>
    </source>
</evidence>